<dbReference type="AlphaFoldDB" id="A0A1S7QID0"/>
<name>A0A1S7QID0_AGRTU</name>
<feature type="transmembrane region" description="Helical" evidence="2">
    <location>
        <begin position="43"/>
        <end position="62"/>
    </location>
</feature>
<evidence type="ECO:0000256" key="2">
    <source>
        <dbReference type="SAM" id="Phobius"/>
    </source>
</evidence>
<feature type="compositionally biased region" description="Basic and acidic residues" evidence="1">
    <location>
        <begin position="71"/>
        <end position="80"/>
    </location>
</feature>
<organism evidence="3 4">
    <name type="scientific">Agrobacterium tumefaciens str. Kerr 14</name>
    <dbReference type="NCBI Taxonomy" id="1183424"/>
    <lineage>
        <taxon>Bacteria</taxon>
        <taxon>Pseudomonadati</taxon>
        <taxon>Pseudomonadota</taxon>
        <taxon>Alphaproteobacteria</taxon>
        <taxon>Hyphomicrobiales</taxon>
        <taxon>Rhizobiaceae</taxon>
        <taxon>Rhizobium/Agrobacterium group</taxon>
        <taxon>Agrobacterium</taxon>
        <taxon>Agrobacterium tumefaciens complex</taxon>
    </lineage>
</organism>
<keyword evidence="2" id="KW-1133">Transmembrane helix</keyword>
<evidence type="ECO:0000313" key="3">
    <source>
        <dbReference type="EMBL" id="CUX37336.1"/>
    </source>
</evidence>
<reference evidence="3 4" key="1">
    <citation type="submission" date="2016-01" db="EMBL/GenBank/DDBJ databases">
        <authorList>
            <person name="Oliw E.H."/>
        </authorList>
    </citation>
    <scope>NUCLEOTIDE SEQUENCE [LARGE SCALE GENOMIC DNA]</scope>
    <source>
        <strain evidence="3 4">Kerr 14</strain>
    </source>
</reference>
<feature type="compositionally biased region" description="Basic and acidic residues" evidence="1">
    <location>
        <begin position="7"/>
        <end position="19"/>
    </location>
</feature>
<dbReference type="EMBL" id="FBWC01000017">
    <property type="protein sequence ID" value="CUX37336.1"/>
    <property type="molecule type" value="Genomic_DNA"/>
</dbReference>
<proteinExistence type="predicted"/>
<feature type="region of interest" description="Disordered" evidence="1">
    <location>
        <begin position="1"/>
        <end position="27"/>
    </location>
</feature>
<protein>
    <submittedName>
        <fullName evidence="3">Uncharacterized protein</fullName>
    </submittedName>
</protein>
<keyword evidence="2" id="KW-0472">Membrane</keyword>
<keyword evidence="2" id="KW-0812">Transmembrane</keyword>
<accession>A0A1S7QID0</accession>
<sequence length="126" mass="13955">MSSSQGGEDHREAGNKDSDGSESSNVTDEISHWPLLTRYVPTLFSFCSIVNRVLLIFLLLMYENRLRFRSRERQAADSKAKNPKAKNASGFGKKSNSENSYSSGGAGEIDPGSRRFVLVPSRQRPA</sequence>
<evidence type="ECO:0000256" key="1">
    <source>
        <dbReference type="SAM" id="MobiDB-lite"/>
    </source>
</evidence>
<evidence type="ECO:0000313" key="4">
    <source>
        <dbReference type="Proteomes" id="UP000191897"/>
    </source>
</evidence>
<feature type="region of interest" description="Disordered" evidence="1">
    <location>
        <begin position="71"/>
        <end position="126"/>
    </location>
</feature>
<gene>
    <name evidence="3" type="ORF">AGR4C_Cc80121</name>
</gene>
<dbReference type="Proteomes" id="UP000191897">
    <property type="component" value="Unassembled WGS sequence"/>
</dbReference>